<dbReference type="SMR" id="A0A836H0A6"/>
<reference evidence="2" key="1">
    <citation type="journal article" date="2021" name="Microbiol. Resour. Announc.">
        <title>LGAAP: Leishmaniinae Genome Assembly and Annotation Pipeline.</title>
        <authorList>
            <person name="Almutairi H."/>
            <person name="Urbaniak M.D."/>
            <person name="Bates M.D."/>
            <person name="Jariyapan N."/>
            <person name="Kwakye-Nuako G."/>
            <person name="Thomaz-Soccol V."/>
            <person name="Al-Salem W.S."/>
            <person name="Dillon R.J."/>
            <person name="Bates P.A."/>
            <person name="Gatherer D."/>
        </authorList>
    </citation>
    <scope>NUCLEOTIDE SEQUENCE [LARGE SCALE GENOMIC DNA]</scope>
</reference>
<dbReference type="OrthoDB" id="273282at2759"/>
<dbReference type="RefSeq" id="XP_067178262.1">
    <property type="nucleotide sequence ID" value="XM_067322897.1"/>
</dbReference>
<protein>
    <submittedName>
        <fullName evidence="1">Uncharacterized protein</fullName>
    </submittedName>
</protein>
<comment type="caution">
    <text evidence="1">The sequence shown here is derived from an EMBL/GenBank/DDBJ whole genome shotgun (WGS) entry which is preliminary data.</text>
</comment>
<proteinExistence type="predicted"/>
<evidence type="ECO:0000313" key="2">
    <source>
        <dbReference type="Proteomes" id="UP000673552"/>
    </source>
</evidence>
<organism evidence="1 2">
    <name type="scientific">Leishmania martiniquensis</name>
    <dbReference type="NCBI Taxonomy" id="1580590"/>
    <lineage>
        <taxon>Eukaryota</taxon>
        <taxon>Discoba</taxon>
        <taxon>Euglenozoa</taxon>
        <taxon>Kinetoplastea</taxon>
        <taxon>Metakinetoplastina</taxon>
        <taxon>Trypanosomatida</taxon>
        <taxon>Trypanosomatidae</taxon>
        <taxon>Leishmaniinae</taxon>
        <taxon>Leishmania</taxon>
    </lineage>
</organism>
<dbReference type="Proteomes" id="UP000673552">
    <property type="component" value="Unassembled WGS sequence"/>
</dbReference>
<dbReference type="KEGG" id="lmat:92515409"/>
<sequence length="251" mass="27487">MEVEQHIAFTISEIDRTLKFLGIQNECTSTLSQPSVTSSPQPFMSGVVTRVNGAAQTSSSSRVSCGVQKSCPTLSQGLQHSPQKRVASCQTEKGPNAHRCLEELAFSVGSTCALLEEKFRVLESSSAKIEALFTRVARAKCIASSSAKMLDFLQNRWNVGTIEREEMSARSAVVNCESDERNELTALRCGELVRLVAASNQKQLLKRLSRGPKKSIPTSLVVSVNARKETPSSSFSDLIMLLDECWRALDE</sequence>
<gene>
    <name evidence="1" type="ORF">LSCM1_05433</name>
</gene>
<dbReference type="GeneID" id="92515409"/>
<keyword evidence="2" id="KW-1185">Reference proteome</keyword>
<reference evidence="2" key="2">
    <citation type="journal article" date="2021" name="Sci. Data">
        <title>Chromosome-scale genome sequencing, assembly and annotation of six genomes from subfamily Leishmaniinae.</title>
        <authorList>
            <person name="Almutairi H."/>
            <person name="Urbaniak M.D."/>
            <person name="Bates M.D."/>
            <person name="Jariyapan N."/>
            <person name="Kwakye-Nuako G."/>
            <person name="Thomaz Soccol V."/>
            <person name="Al-Salem W.S."/>
            <person name="Dillon R.J."/>
            <person name="Bates P.A."/>
            <person name="Gatherer D."/>
        </authorList>
    </citation>
    <scope>NUCLEOTIDE SEQUENCE [LARGE SCALE GENOMIC DNA]</scope>
</reference>
<evidence type="ECO:0000313" key="1">
    <source>
        <dbReference type="EMBL" id="KAG5477092.1"/>
    </source>
</evidence>
<dbReference type="EMBL" id="JAFEUZ010000025">
    <property type="protein sequence ID" value="KAG5477092.1"/>
    <property type="molecule type" value="Genomic_DNA"/>
</dbReference>
<name>A0A836H0A6_9TRYP</name>
<dbReference type="AlphaFoldDB" id="A0A836H0A6"/>
<accession>A0A836H0A6</accession>